<name>A0A1V9EX81_9BACT</name>
<comment type="caution">
    <text evidence="1">The sequence shown here is derived from an EMBL/GenBank/DDBJ whole genome shotgun (WGS) entry which is preliminary data.</text>
</comment>
<keyword evidence="2" id="KW-1185">Reference proteome</keyword>
<gene>
    <name evidence="1" type="ORF">A4H97_01415</name>
</gene>
<dbReference type="OrthoDB" id="9801773at2"/>
<dbReference type="STRING" id="354355.SAMN05660816_00662"/>
<reference evidence="2" key="1">
    <citation type="submission" date="2016-04" db="EMBL/GenBank/DDBJ databases">
        <authorList>
            <person name="Chen L."/>
            <person name="Zhuang W."/>
            <person name="Wang G."/>
        </authorList>
    </citation>
    <scope>NUCLEOTIDE SEQUENCE [LARGE SCALE GENOMIC DNA]</scope>
    <source>
        <strain evidence="2">17621</strain>
    </source>
</reference>
<dbReference type="RefSeq" id="WP_081198858.1">
    <property type="nucleotide sequence ID" value="NZ_FOCZ01000001.1"/>
</dbReference>
<dbReference type="InterPro" id="IPR023393">
    <property type="entry name" value="START-like_dom_sf"/>
</dbReference>
<evidence type="ECO:0000313" key="2">
    <source>
        <dbReference type="Proteomes" id="UP000192610"/>
    </source>
</evidence>
<organism evidence="1 2">
    <name type="scientific">Niastella yeongjuensis</name>
    <dbReference type="NCBI Taxonomy" id="354355"/>
    <lineage>
        <taxon>Bacteria</taxon>
        <taxon>Pseudomonadati</taxon>
        <taxon>Bacteroidota</taxon>
        <taxon>Chitinophagia</taxon>
        <taxon>Chitinophagales</taxon>
        <taxon>Chitinophagaceae</taxon>
        <taxon>Niastella</taxon>
    </lineage>
</organism>
<sequence length="162" mass="18736">MPTIHLTTFIAAPIERVFDLSRSIDLHKKSMSEYREEAVAGTVMGLINLNETVTWKAKHLMKNRVMQVQITSMARPFSFTDEMKKGDFKSMKHEHHFKAIENGTLMIDVFKFVAPYGGLGRFFSSIYLSGYMEKLLEQRNDLIKEYAESNKWKHVLDNKQGA</sequence>
<evidence type="ECO:0000313" key="1">
    <source>
        <dbReference type="EMBL" id="OQP50525.1"/>
    </source>
</evidence>
<dbReference type="Proteomes" id="UP000192610">
    <property type="component" value="Unassembled WGS sequence"/>
</dbReference>
<dbReference type="SUPFAM" id="SSF55961">
    <property type="entry name" value="Bet v1-like"/>
    <property type="match status" value="1"/>
</dbReference>
<protein>
    <submittedName>
        <fullName evidence="1">Cell division protein</fullName>
    </submittedName>
</protein>
<dbReference type="EMBL" id="LVXG01000012">
    <property type="protein sequence ID" value="OQP50525.1"/>
    <property type="molecule type" value="Genomic_DNA"/>
</dbReference>
<dbReference type="GO" id="GO:0051301">
    <property type="term" value="P:cell division"/>
    <property type="evidence" value="ECO:0007669"/>
    <property type="project" value="UniProtKB-KW"/>
</dbReference>
<dbReference type="AlphaFoldDB" id="A0A1V9EX81"/>
<keyword evidence="1" id="KW-0131">Cell cycle</keyword>
<dbReference type="CDD" id="cd07820">
    <property type="entry name" value="SRPBCC_3"/>
    <property type="match status" value="1"/>
</dbReference>
<keyword evidence="1" id="KW-0132">Cell division</keyword>
<proteinExistence type="predicted"/>
<dbReference type="Gene3D" id="3.30.530.20">
    <property type="match status" value="1"/>
</dbReference>
<accession>A0A1V9EX81</accession>